<dbReference type="InterPro" id="IPR016741">
    <property type="entry name" value="UCP018953"/>
</dbReference>
<dbReference type="PANTHER" id="PTHR14939">
    <property type="entry name" value="F-BOX ONLY PROTEIN 22"/>
    <property type="match status" value="1"/>
</dbReference>
<evidence type="ECO:0000256" key="5">
    <source>
        <dbReference type="ARBA" id="ARBA00023136"/>
    </source>
</evidence>
<name>A0A6J7GKH8_9ZZZZ</name>
<reference evidence="8" key="1">
    <citation type="submission" date="2020-05" db="EMBL/GenBank/DDBJ databases">
        <authorList>
            <person name="Chiriac C."/>
            <person name="Salcher M."/>
            <person name="Ghai R."/>
            <person name="Kavagutti S V."/>
        </authorList>
    </citation>
    <scope>NUCLEOTIDE SEQUENCE</scope>
</reference>
<evidence type="ECO:0000256" key="2">
    <source>
        <dbReference type="ARBA" id="ARBA00022475"/>
    </source>
</evidence>
<sequence length="403" mass="40802">MTEGLPTAVSMVTRVPVVVGSGFSPAPAVGVAAADAAGEALAGLRGAPCDVAMVFVSGDLVTETSEALQVVHRILEPGDVVGTTAGGILAGGQEHEQGDGVAVWAISLGDEGRAEVFELHATEVEEGIALSGLPAVEIGVTSAVVLLADVSRLPLEATLQAFEEHLPGVPVVGGVPSLVPPDGRALLHGAGQSSAAAVGIRFEGVEVLPLVSQGARPIGPELTVTAGEGAVIRELAGRPAIDVLRDTVDSLGDEDREQIRHGLLLGLVVQPGQPEYGTGDFIVRGLAGADPETGAVVVGAPVTVGQVARLHVRDPQTATRDLEDALALRRAAAGSAEIAGALAFTCNGRGREMFGHDHHDADAIQRELGPLPLVGMISAGEIGPVGGRPFVHGFTATVAVFLT</sequence>
<dbReference type="Pfam" id="PF10442">
    <property type="entry name" value="FIST_C"/>
    <property type="match status" value="1"/>
</dbReference>
<keyword evidence="3" id="KW-0812">Transmembrane</keyword>
<proteinExistence type="predicted"/>
<dbReference type="SMART" id="SM01204">
    <property type="entry name" value="FIST_C"/>
    <property type="match status" value="1"/>
</dbReference>
<dbReference type="PANTHER" id="PTHR14939:SF5">
    <property type="entry name" value="F-BOX ONLY PROTEIN 22"/>
    <property type="match status" value="1"/>
</dbReference>
<evidence type="ECO:0000313" key="8">
    <source>
        <dbReference type="EMBL" id="CAB4903929.1"/>
    </source>
</evidence>
<comment type="subcellular location">
    <subcellularLocation>
        <location evidence="1">Cell membrane</location>
        <topology evidence="1">Multi-pass membrane protein</topology>
    </subcellularLocation>
</comment>
<dbReference type="InterPro" id="IPR013702">
    <property type="entry name" value="FIST_domain_N"/>
</dbReference>
<feature type="domain" description="FIST" evidence="6">
    <location>
        <begin position="50"/>
        <end position="239"/>
    </location>
</feature>
<dbReference type="AlphaFoldDB" id="A0A6J7GKH8"/>
<organism evidence="8">
    <name type="scientific">freshwater metagenome</name>
    <dbReference type="NCBI Taxonomy" id="449393"/>
    <lineage>
        <taxon>unclassified sequences</taxon>
        <taxon>metagenomes</taxon>
        <taxon>ecological metagenomes</taxon>
    </lineage>
</organism>
<evidence type="ECO:0000256" key="1">
    <source>
        <dbReference type="ARBA" id="ARBA00004651"/>
    </source>
</evidence>
<evidence type="ECO:0000259" key="6">
    <source>
        <dbReference type="SMART" id="SM00897"/>
    </source>
</evidence>
<dbReference type="GO" id="GO:0005886">
    <property type="term" value="C:plasma membrane"/>
    <property type="evidence" value="ECO:0007669"/>
    <property type="project" value="UniProtKB-SubCell"/>
</dbReference>
<gene>
    <name evidence="8" type="ORF">UFOPK3564_00751</name>
</gene>
<keyword evidence="2" id="KW-1003">Cell membrane</keyword>
<evidence type="ECO:0000259" key="7">
    <source>
        <dbReference type="SMART" id="SM01204"/>
    </source>
</evidence>
<evidence type="ECO:0000256" key="4">
    <source>
        <dbReference type="ARBA" id="ARBA00022989"/>
    </source>
</evidence>
<keyword evidence="5" id="KW-0472">Membrane</keyword>
<keyword evidence="4" id="KW-1133">Transmembrane helix</keyword>
<evidence type="ECO:0000256" key="3">
    <source>
        <dbReference type="ARBA" id="ARBA00022692"/>
    </source>
</evidence>
<protein>
    <submittedName>
        <fullName evidence="8">Unannotated protein</fullName>
    </submittedName>
</protein>
<dbReference type="SMART" id="SM00897">
    <property type="entry name" value="FIST"/>
    <property type="match status" value="1"/>
</dbReference>
<feature type="domain" description="FIST C-domain" evidence="7">
    <location>
        <begin position="240"/>
        <end position="385"/>
    </location>
</feature>
<accession>A0A6J7GKH8</accession>
<dbReference type="EMBL" id="CAFBMK010000028">
    <property type="protein sequence ID" value="CAB4903929.1"/>
    <property type="molecule type" value="Genomic_DNA"/>
</dbReference>
<dbReference type="Pfam" id="PF08495">
    <property type="entry name" value="FIST"/>
    <property type="match status" value="1"/>
</dbReference>
<dbReference type="InterPro" id="IPR019494">
    <property type="entry name" value="FIST_C"/>
</dbReference>
<dbReference type="PIRSF" id="PIRSF018953">
    <property type="entry name" value="UCP018953"/>
    <property type="match status" value="1"/>
</dbReference>